<sequence>MYSENLITNAESFLDLRCIDLFSQPYYLLLTSVIVLYRLSYCGVTDEGCAALASALRSNPSHLKELDLSGNELEASELNLLSAGLKDPLCKLEILLYDCGVTDEGCAALAPALRSNPSHLRELNMSLNELGDSGVNLLSDLLKDPHCKLETLQLNHCGVTDEGCAALASALRSNSTHLRELNLSRNKLQDSGLKLLSDGLKDPHCKLEKLRLSDCGVTDEGCAALASALRSNPSHLRELDLNYNKLGDSGLKLLSEALKDPLCKLETLWLYDCGVTEEGCAALASALRSNPSHLRKLDLSKNKLGDSGVNVILDALKDPHCRLETLQLKSVIVLYRLNHCGVTDVGCAALALVLRSNPSHLRELNLSRNKLQDSGLKLLSKGLKDPHCKLEKLRLDLLIVSWIKGKVHPKIKILSLITHPHVIPNP</sequence>
<organism evidence="3 4">
    <name type="scientific">Cyprinus carpio</name>
    <name type="common">Common carp</name>
    <dbReference type="NCBI Taxonomy" id="7962"/>
    <lineage>
        <taxon>Eukaryota</taxon>
        <taxon>Metazoa</taxon>
        <taxon>Chordata</taxon>
        <taxon>Craniata</taxon>
        <taxon>Vertebrata</taxon>
        <taxon>Euteleostomi</taxon>
        <taxon>Actinopterygii</taxon>
        <taxon>Neopterygii</taxon>
        <taxon>Teleostei</taxon>
        <taxon>Ostariophysi</taxon>
        <taxon>Cypriniformes</taxon>
        <taxon>Cyprinidae</taxon>
        <taxon>Cyprininae</taxon>
        <taxon>Cyprinus</taxon>
    </lineage>
</organism>
<dbReference type="CDD" id="cd00116">
    <property type="entry name" value="LRR_RI"/>
    <property type="match status" value="1"/>
</dbReference>
<keyword evidence="1" id="KW-0433">Leucine-rich repeat</keyword>
<dbReference type="FunFam" id="3.80.10.10:FF:000714">
    <property type="entry name" value="Si:ch211-149a19.3"/>
    <property type="match status" value="2"/>
</dbReference>
<dbReference type="SMART" id="SM00367">
    <property type="entry name" value="LRR_CC"/>
    <property type="match status" value="6"/>
</dbReference>
<dbReference type="InterPro" id="IPR051261">
    <property type="entry name" value="NLR"/>
</dbReference>
<dbReference type="InterPro" id="IPR006553">
    <property type="entry name" value="Leu-rich_rpt_Cys-con_subtyp"/>
</dbReference>
<dbReference type="InterPro" id="IPR001611">
    <property type="entry name" value="Leu-rich_rpt"/>
</dbReference>
<proteinExistence type="predicted"/>
<reference evidence="3" key="1">
    <citation type="submission" date="2025-08" db="UniProtKB">
        <authorList>
            <consortium name="Ensembl"/>
        </authorList>
    </citation>
    <scope>IDENTIFICATION</scope>
</reference>
<dbReference type="SMART" id="SM00368">
    <property type="entry name" value="LRR_RI"/>
    <property type="match status" value="12"/>
</dbReference>
<keyword evidence="2" id="KW-0677">Repeat</keyword>
<name>A0A8C1T5B7_CYPCA</name>
<dbReference type="InterPro" id="IPR032675">
    <property type="entry name" value="LRR_dom_sf"/>
</dbReference>
<dbReference type="SUPFAM" id="SSF52047">
    <property type="entry name" value="RNI-like"/>
    <property type="match status" value="2"/>
</dbReference>
<dbReference type="AlphaFoldDB" id="A0A8C1T5B7"/>
<accession>A0A8C1T5B7</accession>
<evidence type="ECO:0000256" key="1">
    <source>
        <dbReference type="ARBA" id="ARBA00022614"/>
    </source>
</evidence>
<dbReference type="Ensembl" id="ENSCCRT00015018118.1">
    <property type="protein sequence ID" value="ENSCCRP00015017494.1"/>
    <property type="gene ID" value="ENSCCRG00015007647.1"/>
</dbReference>
<dbReference type="PROSITE" id="PS51450">
    <property type="entry name" value="LRR"/>
    <property type="match status" value="2"/>
</dbReference>
<dbReference type="PANTHER" id="PTHR24106">
    <property type="entry name" value="NACHT, LRR AND CARD DOMAINS-CONTAINING"/>
    <property type="match status" value="1"/>
</dbReference>
<dbReference type="Pfam" id="PF13516">
    <property type="entry name" value="LRR_6"/>
    <property type="match status" value="9"/>
</dbReference>
<evidence type="ECO:0000256" key="2">
    <source>
        <dbReference type="ARBA" id="ARBA00022737"/>
    </source>
</evidence>
<dbReference type="Proteomes" id="UP000694700">
    <property type="component" value="Unplaced"/>
</dbReference>
<dbReference type="Gene3D" id="3.80.10.10">
    <property type="entry name" value="Ribonuclease Inhibitor"/>
    <property type="match status" value="4"/>
</dbReference>
<evidence type="ECO:0000313" key="4">
    <source>
        <dbReference type="Proteomes" id="UP000694700"/>
    </source>
</evidence>
<protein>
    <submittedName>
        <fullName evidence="3">Uncharacterized protein</fullName>
    </submittedName>
</protein>
<evidence type="ECO:0000313" key="3">
    <source>
        <dbReference type="Ensembl" id="ENSCCRP00015017494.1"/>
    </source>
</evidence>